<protein>
    <submittedName>
        <fullName evidence="2">Uncharacterized protein</fullName>
    </submittedName>
</protein>
<proteinExistence type="predicted"/>
<keyword evidence="3" id="KW-1185">Reference proteome</keyword>
<accession>A0A9X0ACB0</accession>
<feature type="compositionally biased region" description="Basic and acidic residues" evidence="1">
    <location>
        <begin position="1"/>
        <end position="16"/>
    </location>
</feature>
<evidence type="ECO:0000313" key="2">
    <source>
        <dbReference type="EMBL" id="KAJ8060117.1"/>
    </source>
</evidence>
<dbReference type="EMBL" id="JAPEIS010000013">
    <property type="protein sequence ID" value="KAJ8060117.1"/>
    <property type="molecule type" value="Genomic_DNA"/>
</dbReference>
<dbReference type="OrthoDB" id="3525702at2759"/>
<sequence length="202" mass="24048">MEEPAEERPVRDRERSTNATVETSPIIPSGDIDLDTTKTILKQAIQQAEEDIRRQITEPEATREPNPWLHRVGWVEHSEGLDWTELQTLVAPVKDDEPELEVLCWVFDWLIQDAQYYCIRPVVRLEVLFETNRKEVDKDIRMLFDSWMDITTVMRYTEVCKQLLCYIFRSKDIEPKKRPVYELTERQQICIEDMRTSIEEFV</sequence>
<reference evidence="2" key="1">
    <citation type="submission" date="2022-11" db="EMBL/GenBank/DDBJ databases">
        <title>Genome Resource of Sclerotinia nivalis Strain SnTB1, a Plant Pathogen Isolated from American Ginseng.</title>
        <authorList>
            <person name="Fan S."/>
        </authorList>
    </citation>
    <scope>NUCLEOTIDE SEQUENCE</scope>
    <source>
        <strain evidence="2">SnTB1</strain>
    </source>
</reference>
<gene>
    <name evidence="2" type="ORF">OCU04_010471</name>
</gene>
<evidence type="ECO:0000256" key="1">
    <source>
        <dbReference type="SAM" id="MobiDB-lite"/>
    </source>
</evidence>
<name>A0A9X0ACB0_9HELO</name>
<feature type="region of interest" description="Disordered" evidence="1">
    <location>
        <begin position="1"/>
        <end position="29"/>
    </location>
</feature>
<dbReference type="Proteomes" id="UP001152300">
    <property type="component" value="Unassembled WGS sequence"/>
</dbReference>
<evidence type="ECO:0000313" key="3">
    <source>
        <dbReference type="Proteomes" id="UP001152300"/>
    </source>
</evidence>
<dbReference type="AlphaFoldDB" id="A0A9X0ACB0"/>
<organism evidence="2 3">
    <name type="scientific">Sclerotinia nivalis</name>
    <dbReference type="NCBI Taxonomy" id="352851"/>
    <lineage>
        <taxon>Eukaryota</taxon>
        <taxon>Fungi</taxon>
        <taxon>Dikarya</taxon>
        <taxon>Ascomycota</taxon>
        <taxon>Pezizomycotina</taxon>
        <taxon>Leotiomycetes</taxon>
        <taxon>Helotiales</taxon>
        <taxon>Sclerotiniaceae</taxon>
        <taxon>Sclerotinia</taxon>
    </lineage>
</organism>
<comment type="caution">
    <text evidence="2">The sequence shown here is derived from an EMBL/GenBank/DDBJ whole genome shotgun (WGS) entry which is preliminary data.</text>
</comment>